<protein>
    <recommendedName>
        <fullName evidence="3">GRAM domain-containing protein</fullName>
    </recommendedName>
</protein>
<evidence type="ECO:0000313" key="2">
    <source>
        <dbReference type="Proteomes" id="UP000255326"/>
    </source>
</evidence>
<dbReference type="EMBL" id="QQAY01000002">
    <property type="protein sequence ID" value="RDI45634.1"/>
    <property type="molecule type" value="Genomic_DNA"/>
</dbReference>
<dbReference type="OrthoDB" id="837929at2"/>
<comment type="caution">
    <text evidence="1">The sequence shown here is derived from an EMBL/GenBank/DDBJ whole genome shotgun (WGS) entry which is preliminary data.</text>
</comment>
<evidence type="ECO:0000313" key="1">
    <source>
        <dbReference type="EMBL" id="RDI45634.1"/>
    </source>
</evidence>
<dbReference type="RefSeq" id="WP_114744469.1">
    <property type="nucleotide sequence ID" value="NZ_QQAY01000002.1"/>
</dbReference>
<gene>
    <name evidence="1" type="ORF">DFR59_102265</name>
</gene>
<accession>A0A370GSY1</accession>
<name>A0A370GSY1_9BACI</name>
<keyword evidence="2" id="KW-1185">Reference proteome</keyword>
<evidence type="ECO:0008006" key="3">
    <source>
        <dbReference type="Google" id="ProtNLM"/>
    </source>
</evidence>
<dbReference type="AlphaFoldDB" id="A0A370GSY1"/>
<dbReference type="Proteomes" id="UP000255326">
    <property type="component" value="Unassembled WGS sequence"/>
</dbReference>
<organism evidence="1 2">
    <name type="scientific">Falsibacillus pallidus</name>
    <dbReference type="NCBI Taxonomy" id="493781"/>
    <lineage>
        <taxon>Bacteria</taxon>
        <taxon>Bacillati</taxon>
        <taxon>Bacillota</taxon>
        <taxon>Bacilli</taxon>
        <taxon>Bacillales</taxon>
        <taxon>Bacillaceae</taxon>
        <taxon>Falsibacillus</taxon>
    </lineage>
</organism>
<proteinExistence type="predicted"/>
<sequence>MEVNEAIYEGAANRLEKEALKSGQLCLTSTSLVYRDQEMEEIMIGIRDIHGLYPMKSRFLGIPLLSKGLIVQTKKGEIHRFAMGKVEKWKSEITKAMRKVKIF</sequence>
<reference evidence="1 2" key="1">
    <citation type="submission" date="2018-07" db="EMBL/GenBank/DDBJ databases">
        <title>Genomic Encyclopedia of Type Strains, Phase IV (KMG-IV): sequencing the most valuable type-strain genomes for metagenomic binning, comparative biology and taxonomic classification.</title>
        <authorList>
            <person name="Goeker M."/>
        </authorList>
    </citation>
    <scope>NUCLEOTIDE SEQUENCE [LARGE SCALE GENOMIC DNA]</scope>
    <source>
        <strain evidence="1 2">DSM 25281</strain>
    </source>
</reference>